<evidence type="ECO:0000313" key="2">
    <source>
        <dbReference type="EMBL" id="QSE76297.1"/>
    </source>
</evidence>
<dbReference type="Proteomes" id="UP000663608">
    <property type="component" value="Chromosome"/>
</dbReference>
<gene>
    <name evidence="2" type="ORF">JW886_07450</name>
</gene>
<reference evidence="2 3" key="1">
    <citation type="submission" date="2021-02" db="EMBL/GenBank/DDBJ databases">
        <title>Complete genome sequence of Lactococcus lactis strain K_LL004.</title>
        <authorList>
            <person name="Kim H.B."/>
        </authorList>
    </citation>
    <scope>NUCLEOTIDE SEQUENCE [LARGE SCALE GENOMIC DNA]</scope>
    <source>
        <strain evidence="2 3">K_LL004</strain>
    </source>
</reference>
<accession>A0AA45KFF4</accession>
<dbReference type="RefSeq" id="WP_205871731.1">
    <property type="nucleotide sequence ID" value="NZ_CP070872.1"/>
</dbReference>
<keyword evidence="1" id="KW-0812">Transmembrane</keyword>
<dbReference type="KEGG" id="lti:JW886_07450"/>
<proteinExistence type="predicted"/>
<keyword evidence="1" id="KW-1133">Transmembrane helix</keyword>
<feature type="transmembrane region" description="Helical" evidence="1">
    <location>
        <begin position="36"/>
        <end position="58"/>
    </location>
</feature>
<keyword evidence="3" id="KW-1185">Reference proteome</keyword>
<dbReference type="EMBL" id="CP070872">
    <property type="protein sequence ID" value="QSE76297.1"/>
    <property type="molecule type" value="Genomic_DNA"/>
</dbReference>
<sequence>MVRISKSWYYLMAMGLIVGIGGHLMFNGAVDEILEFIGFMEFIGALVCGLTGLIIKYLRKKKGLLH</sequence>
<name>A0AA45KFF4_9LACT</name>
<feature type="transmembrane region" description="Helical" evidence="1">
    <location>
        <begin position="7"/>
        <end position="30"/>
    </location>
</feature>
<evidence type="ECO:0000256" key="1">
    <source>
        <dbReference type="SAM" id="Phobius"/>
    </source>
</evidence>
<keyword evidence="1" id="KW-0472">Membrane</keyword>
<dbReference type="AlphaFoldDB" id="A0AA45KFF4"/>
<protein>
    <submittedName>
        <fullName evidence="2">Uncharacterized protein</fullName>
    </submittedName>
</protein>
<organism evidence="2 3">
    <name type="scientific">Lactococcus taiwanensis</name>
    <dbReference type="NCBI Taxonomy" id="1151742"/>
    <lineage>
        <taxon>Bacteria</taxon>
        <taxon>Bacillati</taxon>
        <taxon>Bacillota</taxon>
        <taxon>Bacilli</taxon>
        <taxon>Lactobacillales</taxon>
        <taxon>Streptococcaceae</taxon>
        <taxon>Lactococcus</taxon>
    </lineage>
</organism>
<evidence type="ECO:0000313" key="3">
    <source>
        <dbReference type="Proteomes" id="UP000663608"/>
    </source>
</evidence>